<dbReference type="Pfam" id="PF03441">
    <property type="entry name" value="FAD_binding_7"/>
    <property type="match status" value="1"/>
</dbReference>
<comment type="cofactor">
    <cofactor evidence="6">
        <name>FAD</name>
        <dbReference type="ChEBI" id="CHEBI:57692"/>
    </cofactor>
    <text evidence="6">Binds 1 FAD per subunit.</text>
</comment>
<dbReference type="InterPro" id="IPR005101">
    <property type="entry name" value="Cryptochr/Photolyase_FAD-bd"/>
</dbReference>
<dbReference type="SUPFAM" id="SSF52425">
    <property type="entry name" value="Cryptochrome/photolyase, N-terminal domain"/>
    <property type="match status" value="1"/>
</dbReference>
<name>A0ABP7NQA3_9GAMM</name>
<dbReference type="Gene3D" id="3.40.50.620">
    <property type="entry name" value="HUPs"/>
    <property type="match status" value="1"/>
</dbReference>
<evidence type="ECO:0000256" key="3">
    <source>
        <dbReference type="ARBA" id="ARBA00022630"/>
    </source>
</evidence>
<dbReference type="PRINTS" id="PR00147">
    <property type="entry name" value="DNAPHOTLYASE"/>
</dbReference>
<dbReference type="Gene3D" id="1.10.579.10">
    <property type="entry name" value="DNA Cyclobutane Dipyrimidine Photolyase, subunit A, domain 3"/>
    <property type="match status" value="1"/>
</dbReference>
<dbReference type="InterPro" id="IPR014133">
    <property type="entry name" value="Cry_DASH"/>
</dbReference>
<dbReference type="RefSeq" id="WP_344803637.1">
    <property type="nucleotide sequence ID" value="NZ_BAABBO010000001.1"/>
</dbReference>
<keyword evidence="3 6" id="KW-0285">Flavoprotein</keyword>
<evidence type="ECO:0000256" key="5">
    <source>
        <dbReference type="ARBA" id="ARBA00022991"/>
    </source>
</evidence>
<evidence type="ECO:0000256" key="6">
    <source>
        <dbReference type="RuleBase" id="RU367151"/>
    </source>
</evidence>
<evidence type="ECO:0000259" key="7">
    <source>
        <dbReference type="PROSITE" id="PS51645"/>
    </source>
</evidence>
<keyword evidence="5 6" id="KW-0157">Chromophore</keyword>
<protein>
    <recommendedName>
        <fullName evidence="2 6">Cryptochrome DASH</fullName>
    </recommendedName>
</protein>
<comment type="cofactor">
    <cofactor evidence="6">
        <name>(6R)-5,10-methylene-5,6,7,8-tetrahydrofolate</name>
        <dbReference type="ChEBI" id="CHEBI:15636"/>
    </cofactor>
    <text evidence="6">Binds 1 5,10-methenyltetrahydrofolate (MTHF) per subunit.</text>
</comment>
<dbReference type="InterPro" id="IPR036155">
    <property type="entry name" value="Crypto/Photolyase_N_sf"/>
</dbReference>
<comment type="function">
    <text evidence="6">May have a photoreceptor function.</text>
</comment>
<keyword evidence="9" id="KW-1185">Reference proteome</keyword>
<dbReference type="InterPro" id="IPR002081">
    <property type="entry name" value="Cryptochrome/DNA_photolyase_1"/>
</dbReference>
<gene>
    <name evidence="8" type="ORF">GCM10022278_08730</name>
</gene>
<dbReference type="PANTHER" id="PTHR11455">
    <property type="entry name" value="CRYPTOCHROME"/>
    <property type="match status" value="1"/>
</dbReference>
<dbReference type="SUPFAM" id="SSF48173">
    <property type="entry name" value="Cryptochrome/photolyase FAD-binding domain"/>
    <property type="match status" value="1"/>
</dbReference>
<comment type="caution">
    <text evidence="8">The sequence shown here is derived from an EMBL/GenBank/DDBJ whole genome shotgun (WGS) entry which is preliminary data.</text>
</comment>
<sequence>MITGLFLFQNDLRLEDNPALQRMAREVDHLFCVYLINASLFSHTELQLRRIGYHRWRFLLESLYALDSSLWSLGQELHVFYGQPRRLLPQVLAATGSTTLGLSAHPGPYENDTIEATRQYFPDLTLVEEFGSTLFEPEQLPFELPDMPDGFTPFRKLVEGRKPRRQTTLGKLPAAGGVESLRSLVPLRVVQADDGSLLLRRSLSDDSPPDIPQLHKPEVLAGLEAPVAELSARLRGGAGAGLEQLNYYTLQSRLISRYKETRNDLDGWDFSSKLSPWLAAGCLSPVQVAEAVFRYEAAHGSNESTYWLYFELLWREYYQWLLYKYGKRLFTKKGIQQKRKLTTFYPQAFKSWCEGSTEWPIVNAAMRQLKLTGWMSNRARQLVASCLVNELQVDWRYGAAWFEQWLVDYDVASNWGNWQYLAGVGTDPRGQRRFNLQEQAERYDPDGSFADRWKQ</sequence>
<dbReference type="InterPro" id="IPR006050">
    <property type="entry name" value="DNA_photolyase_N"/>
</dbReference>
<dbReference type="NCBIfam" id="TIGR02765">
    <property type="entry name" value="crypto_DASH"/>
    <property type="match status" value="1"/>
</dbReference>
<dbReference type="PANTHER" id="PTHR11455:SF22">
    <property type="entry name" value="CRYPTOCHROME DASH"/>
    <property type="match status" value="1"/>
</dbReference>
<dbReference type="Pfam" id="PF00875">
    <property type="entry name" value="DNA_photolyase"/>
    <property type="match status" value="1"/>
</dbReference>
<comment type="similarity">
    <text evidence="1 6">Belongs to the DNA photolyase class-1 family.</text>
</comment>
<dbReference type="PROSITE" id="PS51645">
    <property type="entry name" value="PHR_CRY_ALPHA_BETA"/>
    <property type="match status" value="1"/>
</dbReference>
<evidence type="ECO:0000313" key="8">
    <source>
        <dbReference type="EMBL" id="GAA3951933.1"/>
    </source>
</evidence>
<dbReference type="InterPro" id="IPR036134">
    <property type="entry name" value="Crypto/Photolyase_FAD-like_sf"/>
</dbReference>
<proteinExistence type="inferred from homology"/>
<evidence type="ECO:0000256" key="4">
    <source>
        <dbReference type="ARBA" id="ARBA00022827"/>
    </source>
</evidence>
<feature type="domain" description="Photolyase/cryptochrome alpha/beta" evidence="7">
    <location>
        <begin position="2"/>
        <end position="134"/>
    </location>
</feature>
<reference evidence="9" key="1">
    <citation type="journal article" date="2019" name="Int. J. Syst. Evol. Microbiol.">
        <title>The Global Catalogue of Microorganisms (GCM) 10K type strain sequencing project: providing services to taxonomists for standard genome sequencing and annotation.</title>
        <authorList>
            <consortium name="The Broad Institute Genomics Platform"/>
            <consortium name="The Broad Institute Genome Sequencing Center for Infectious Disease"/>
            <person name="Wu L."/>
            <person name="Ma J."/>
        </authorList>
    </citation>
    <scope>NUCLEOTIDE SEQUENCE [LARGE SCALE GENOMIC DNA]</scope>
    <source>
        <strain evidence="9">JCM 17555</strain>
    </source>
</reference>
<organism evidence="8 9">
    <name type="scientific">Allohahella marinimesophila</name>
    <dbReference type="NCBI Taxonomy" id="1054972"/>
    <lineage>
        <taxon>Bacteria</taxon>
        <taxon>Pseudomonadati</taxon>
        <taxon>Pseudomonadota</taxon>
        <taxon>Gammaproteobacteria</taxon>
        <taxon>Oceanospirillales</taxon>
        <taxon>Hahellaceae</taxon>
        <taxon>Allohahella</taxon>
    </lineage>
</organism>
<dbReference type="Proteomes" id="UP001501337">
    <property type="component" value="Unassembled WGS sequence"/>
</dbReference>
<dbReference type="EMBL" id="BAABBO010000001">
    <property type="protein sequence ID" value="GAA3951933.1"/>
    <property type="molecule type" value="Genomic_DNA"/>
</dbReference>
<dbReference type="Gene3D" id="1.25.40.80">
    <property type="match status" value="1"/>
</dbReference>
<dbReference type="InterPro" id="IPR014729">
    <property type="entry name" value="Rossmann-like_a/b/a_fold"/>
</dbReference>
<keyword evidence="4 6" id="KW-0274">FAD</keyword>
<evidence type="ECO:0000256" key="1">
    <source>
        <dbReference type="ARBA" id="ARBA00005862"/>
    </source>
</evidence>
<evidence type="ECO:0000256" key="2">
    <source>
        <dbReference type="ARBA" id="ARBA00017881"/>
    </source>
</evidence>
<evidence type="ECO:0000313" key="9">
    <source>
        <dbReference type="Proteomes" id="UP001501337"/>
    </source>
</evidence>
<accession>A0ABP7NQA3</accession>